<dbReference type="Proteomes" id="UP001060085">
    <property type="component" value="Linkage Group LG05"/>
</dbReference>
<dbReference type="EMBL" id="CM044705">
    <property type="protein sequence ID" value="KAI5662129.1"/>
    <property type="molecule type" value="Genomic_DNA"/>
</dbReference>
<protein>
    <submittedName>
        <fullName evidence="1">Uncharacterized protein</fullName>
    </submittedName>
</protein>
<proteinExistence type="predicted"/>
<reference evidence="2" key="1">
    <citation type="journal article" date="2023" name="Nat. Plants">
        <title>Single-cell RNA sequencing provides a high-resolution roadmap for understanding the multicellular compartmentation of specialized metabolism.</title>
        <authorList>
            <person name="Sun S."/>
            <person name="Shen X."/>
            <person name="Li Y."/>
            <person name="Li Y."/>
            <person name="Wang S."/>
            <person name="Li R."/>
            <person name="Zhang H."/>
            <person name="Shen G."/>
            <person name="Guo B."/>
            <person name="Wei J."/>
            <person name="Xu J."/>
            <person name="St-Pierre B."/>
            <person name="Chen S."/>
            <person name="Sun C."/>
        </authorList>
    </citation>
    <scope>NUCLEOTIDE SEQUENCE [LARGE SCALE GENOMIC DNA]</scope>
</reference>
<comment type="caution">
    <text evidence="1">The sequence shown here is derived from an EMBL/GenBank/DDBJ whole genome shotgun (WGS) entry which is preliminary data.</text>
</comment>
<sequence length="153" mass="17614">MALQNRMRCPKNRLPLLLQSKVSVKIGVGKNWMSDFCQKKIEKYHMVQVYPYLILDLEGSGFGSRFGSMSHYKGMGLGLGVPRGSRPIYTHTAKERIGRPTQKNRTIDSLKERKRDIRIPKTDVEEKNWTIGFGFVVLVRISIKPSEQWMSLT</sequence>
<gene>
    <name evidence="1" type="ORF">M9H77_21452</name>
</gene>
<evidence type="ECO:0000313" key="2">
    <source>
        <dbReference type="Proteomes" id="UP001060085"/>
    </source>
</evidence>
<name>A0ACC0APP1_CATRO</name>
<accession>A0ACC0APP1</accession>
<evidence type="ECO:0000313" key="1">
    <source>
        <dbReference type="EMBL" id="KAI5662129.1"/>
    </source>
</evidence>
<keyword evidence="2" id="KW-1185">Reference proteome</keyword>
<organism evidence="1 2">
    <name type="scientific">Catharanthus roseus</name>
    <name type="common">Madagascar periwinkle</name>
    <name type="synonym">Vinca rosea</name>
    <dbReference type="NCBI Taxonomy" id="4058"/>
    <lineage>
        <taxon>Eukaryota</taxon>
        <taxon>Viridiplantae</taxon>
        <taxon>Streptophyta</taxon>
        <taxon>Embryophyta</taxon>
        <taxon>Tracheophyta</taxon>
        <taxon>Spermatophyta</taxon>
        <taxon>Magnoliopsida</taxon>
        <taxon>eudicotyledons</taxon>
        <taxon>Gunneridae</taxon>
        <taxon>Pentapetalae</taxon>
        <taxon>asterids</taxon>
        <taxon>lamiids</taxon>
        <taxon>Gentianales</taxon>
        <taxon>Apocynaceae</taxon>
        <taxon>Rauvolfioideae</taxon>
        <taxon>Vinceae</taxon>
        <taxon>Catharanthinae</taxon>
        <taxon>Catharanthus</taxon>
    </lineage>
</organism>